<dbReference type="Pfam" id="PF13416">
    <property type="entry name" value="SBP_bac_8"/>
    <property type="match status" value="1"/>
</dbReference>
<evidence type="ECO:0008006" key="6">
    <source>
        <dbReference type="Google" id="ProtNLM"/>
    </source>
</evidence>
<evidence type="ECO:0000256" key="3">
    <source>
        <dbReference type="SAM" id="SignalP"/>
    </source>
</evidence>
<proteinExistence type="inferred from homology"/>
<reference evidence="4" key="1">
    <citation type="submission" date="2021-11" db="EMBL/GenBank/DDBJ databases">
        <authorList>
            <person name="Rodrigo-Torres L."/>
            <person name="Arahal R. D."/>
            <person name="Lucena T."/>
        </authorList>
    </citation>
    <scope>NUCLEOTIDE SEQUENCE</scope>
    <source>
        <strain evidence="4">CECT 7929</strain>
    </source>
</reference>
<dbReference type="EMBL" id="CAKLDI010000002">
    <property type="protein sequence ID" value="CAH0535490.1"/>
    <property type="molecule type" value="Genomic_DNA"/>
</dbReference>
<dbReference type="PANTHER" id="PTHR43649:SF12">
    <property type="entry name" value="DIACETYLCHITOBIOSE BINDING PROTEIN DASA"/>
    <property type="match status" value="1"/>
</dbReference>
<protein>
    <recommendedName>
        <fullName evidence="6">ABC transporter substrate-binding protein</fullName>
    </recommendedName>
</protein>
<accession>A0ABM8ZXK6</accession>
<keyword evidence="5" id="KW-1185">Reference proteome</keyword>
<dbReference type="PANTHER" id="PTHR43649">
    <property type="entry name" value="ARABINOSE-BINDING PROTEIN-RELATED"/>
    <property type="match status" value="1"/>
</dbReference>
<evidence type="ECO:0000256" key="1">
    <source>
        <dbReference type="ARBA" id="ARBA00004418"/>
    </source>
</evidence>
<comment type="caution">
    <text evidence="4">The sequence shown here is derived from an EMBL/GenBank/DDBJ whole genome shotgun (WGS) entry which is preliminary data.</text>
</comment>
<keyword evidence="3" id="KW-0732">Signal</keyword>
<name>A0ABM8ZXK6_9VIBR</name>
<dbReference type="Gene3D" id="3.40.190.10">
    <property type="entry name" value="Periplasmic binding protein-like II"/>
    <property type="match status" value="1"/>
</dbReference>
<feature type="chain" id="PRO_5047045248" description="ABC transporter substrate-binding protein" evidence="3">
    <location>
        <begin position="23"/>
        <end position="426"/>
    </location>
</feature>
<evidence type="ECO:0000313" key="5">
    <source>
        <dbReference type="Proteomes" id="UP000838672"/>
    </source>
</evidence>
<gene>
    <name evidence="4" type="ORF">VST7929_03060</name>
</gene>
<sequence>MKRHTLALLCAGASMFSHQVLAKTEVNFWYSGGTKPQQMMTQMIAEFNSSQEEYVIKPALQGNYTETYQKLQAGLASRTAPELVLLDSSRAHAMHLRGLSRDIAPYMDDAFNFADFVGAFKNQVTAEDDTIIGLPAYGTTQVFYYNKHVLAEHGFDEQDLSTWQGVARVAAKVTQRDDRGNTTFYGWEPMWGPENMIDAAFSNGAKVISDDGNKVLIDSKEWVTVWESFRQWIHDDQIMRIHHGGQGWEYWYKTIDDVMKNNTLGYTGSSGDQGDLDFSKLAATSQPGWGGHRSAPQAGALVFVMPQGTDEAAAKGAFEFMAFFTNAKNTATWSKFTGYIPVRLSVETVPEYQAYTKENPQALVPLKQATTATPDFRDPTNGKIIDALKVAADQIQIQNVPAEKALRHAAKKAQRALDRVNRANRS</sequence>
<evidence type="ECO:0000313" key="4">
    <source>
        <dbReference type="EMBL" id="CAH0535490.1"/>
    </source>
</evidence>
<dbReference type="InterPro" id="IPR050490">
    <property type="entry name" value="Bact_solute-bd_prot1"/>
</dbReference>
<organism evidence="4 5">
    <name type="scientific">Vibrio stylophorae</name>
    <dbReference type="NCBI Taxonomy" id="659351"/>
    <lineage>
        <taxon>Bacteria</taxon>
        <taxon>Pseudomonadati</taxon>
        <taxon>Pseudomonadota</taxon>
        <taxon>Gammaproteobacteria</taxon>
        <taxon>Vibrionales</taxon>
        <taxon>Vibrionaceae</taxon>
        <taxon>Vibrio</taxon>
    </lineage>
</organism>
<dbReference type="Proteomes" id="UP000838672">
    <property type="component" value="Unassembled WGS sequence"/>
</dbReference>
<feature type="signal peptide" evidence="3">
    <location>
        <begin position="1"/>
        <end position="22"/>
    </location>
</feature>
<evidence type="ECO:0000256" key="2">
    <source>
        <dbReference type="ARBA" id="ARBA00008520"/>
    </source>
</evidence>
<comment type="similarity">
    <text evidence="2">Belongs to the bacterial solute-binding protein 1 family.</text>
</comment>
<dbReference type="SUPFAM" id="SSF53850">
    <property type="entry name" value="Periplasmic binding protein-like II"/>
    <property type="match status" value="1"/>
</dbReference>
<comment type="subcellular location">
    <subcellularLocation>
        <location evidence="1">Periplasm</location>
    </subcellularLocation>
</comment>
<dbReference type="RefSeq" id="WP_237468390.1">
    <property type="nucleotide sequence ID" value="NZ_CAKLDI010000002.1"/>
</dbReference>
<dbReference type="InterPro" id="IPR006059">
    <property type="entry name" value="SBP"/>
</dbReference>